<evidence type="ECO:0000313" key="1">
    <source>
        <dbReference type="EMBL" id="CDF40591.1"/>
    </source>
</evidence>
<dbReference type="RefSeq" id="XP_005710885.1">
    <property type="nucleotide sequence ID" value="XM_005710828.1"/>
</dbReference>
<protein>
    <submittedName>
        <fullName evidence="1">Uncharacterized protein</fullName>
    </submittedName>
</protein>
<accession>R7QSV7</accession>
<dbReference type="Proteomes" id="UP000012073">
    <property type="component" value="Unassembled WGS sequence"/>
</dbReference>
<organism evidence="1 2">
    <name type="scientific">Chondrus crispus</name>
    <name type="common">Carrageen Irish moss</name>
    <name type="synonym">Polymorpha crispa</name>
    <dbReference type="NCBI Taxonomy" id="2769"/>
    <lineage>
        <taxon>Eukaryota</taxon>
        <taxon>Rhodophyta</taxon>
        <taxon>Florideophyceae</taxon>
        <taxon>Rhodymeniophycidae</taxon>
        <taxon>Gigartinales</taxon>
        <taxon>Gigartinaceae</taxon>
        <taxon>Chondrus</taxon>
    </lineage>
</organism>
<sequence>MRTLCGGGIGHCLSVVSSHVRKRAQPSGYASPPEPRAYRTRESLVCVVWGKVFRLRVGALSPIIHIYPSRPQVG</sequence>
<dbReference type="AlphaFoldDB" id="R7QSV7"/>
<evidence type="ECO:0000313" key="2">
    <source>
        <dbReference type="Proteomes" id="UP000012073"/>
    </source>
</evidence>
<proteinExistence type="predicted"/>
<reference evidence="2" key="1">
    <citation type="journal article" date="2013" name="Proc. Natl. Acad. Sci. U.S.A.">
        <title>Genome structure and metabolic features in the red seaweed Chondrus crispus shed light on evolution of the Archaeplastida.</title>
        <authorList>
            <person name="Collen J."/>
            <person name="Porcel B."/>
            <person name="Carre W."/>
            <person name="Ball S.G."/>
            <person name="Chaparro C."/>
            <person name="Tonon T."/>
            <person name="Barbeyron T."/>
            <person name="Michel G."/>
            <person name="Noel B."/>
            <person name="Valentin K."/>
            <person name="Elias M."/>
            <person name="Artiguenave F."/>
            <person name="Arun A."/>
            <person name="Aury J.M."/>
            <person name="Barbosa-Neto J.F."/>
            <person name="Bothwell J.H."/>
            <person name="Bouget F.Y."/>
            <person name="Brillet L."/>
            <person name="Cabello-Hurtado F."/>
            <person name="Capella-Gutierrez S."/>
            <person name="Charrier B."/>
            <person name="Cladiere L."/>
            <person name="Cock J.M."/>
            <person name="Coelho S.M."/>
            <person name="Colleoni C."/>
            <person name="Czjzek M."/>
            <person name="Da Silva C."/>
            <person name="Delage L."/>
            <person name="Denoeud F."/>
            <person name="Deschamps P."/>
            <person name="Dittami S.M."/>
            <person name="Gabaldon T."/>
            <person name="Gachon C.M."/>
            <person name="Groisillier A."/>
            <person name="Herve C."/>
            <person name="Jabbari K."/>
            <person name="Katinka M."/>
            <person name="Kloareg B."/>
            <person name="Kowalczyk N."/>
            <person name="Labadie K."/>
            <person name="Leblanc C."/>
            <person name="Lopez P.J."/>
            <person name="McLachlan D.H."/>
            <person name="Meslet-Cladiere L."/>
            <person name="Moustafa A."/>
            <person name="Nehr Z."/>
            <person name="Nyvall Collen P."/>
            <person name="Panaud O."/>
            <person name="Partensky F."/>
            <person name="Poulain J."/>
            <person name="Rensing S.A."/>
            <person name="Rousvoal S."/>
            <person name="Samson G."/>
            <person name="Symeonidi A."/>
            <person name="Weissenbach J."/>
            <person name="Zambounis A."/>
            <person name="Wincker P."/>
            <person name="Boyen C."/>
        </authorList>
    </citation>
    <scope>NUCLEOTIDE SEQUENCE [LARGE SCALE GENOMIC DNA]</scope>
    <source>
        <strain evidence="2">cv. Stackhouse</strain>
    </source>
</reference>
<dbReference type="KEGG" id="ccp:CHC_T00007356001"/>
<keyword evidence="2" id="KW-1185">Reference proteome</keyword>
<name>R7QSV7_CHOCR</name>
<dbReference type="EMBL" id="HG002209">
    <property type="protein sequence ID" value="CDF40591.1"/>
    <property type="molecule type" value="Genomic_DNA"/>
</dbReference>
<dbReference type="Gramene" id="CDF40591">
    <property type="protein sequence ID" value="CDF40591"/>
    <property type="gene ID" value="CHC_T00007356001"/>
</dbReference>
<dbReference type="GeneID" id="17318607"/>
<gene>
    <name evidence="1" type="ORF">CHC_T00007356001</name>
</gene>